<feature type="domain" description="Helix-turn-helix type 11" evidence="1">
    <location>
        <begin position="12"/>
        <end position="63"/>
    </location>
</feature>
<dbReference type="Pfam" id="PF08279">
    <property type="entry name" value="HTH_11"/>
    <property type="match status" value="1"/>
</dbReference>
<evidence type="ECO:0000313" key="4">
    <source>
        <dbReference type="Proteomes" id="UP000026249"/>
    </source>
</evidence>
<evidence type="ECO:0008006" key="5">
    <source>
        <dbReference type="Google" id="ProtNLM"/>
    </source>
</evidence>
<dbReference type="InterPro" id="IPR036388">
    <property type="entry name" value="WH-like_DNA-bd_sf"/>
</dbReference>
<proteinExistence type="predicted"/>
<dbReference type="AlphaFoldDB" id="A0A037ZGJ1"/>
<protein>
    <recommendedName>
        <fullName evidence="5">Transcriptional regulator</fullName>
    </recommendedName>
</protein>
<comment type="caution">
    <text evidence="3">The sequence shown here is derived from an EMBL/GenBank/DDBJ whole genome shotgun (WGS) entry which is preliminary data.</text>
</comment>
<accession>A0A037ZGJ1</accession>
<keyword evidence="4" id="KW-1185">Reference proteome</keyword>
<dbReference type="Pfam" id="PF13280">
    <property type="entry name" value="WYL"/>
    <property type="match status" value="1"/>
</dbReference>
<gene>
    <name evidence="3" type="ORF">ACMU_12845</name>
</gene>
<dbReference type="OrthoDB" id="7173212at2"/>
<dbReference type="PANTHER" id="PTHR34580:SF1">
    <property type="entry name" value="PROTEIN PAFC"/>
    <property type="match status" value="1"/>
</dbReference>
<dbReference type="EMBL" id="JFKE01000004">
    <property type="protein sequence ID" value="KAJ55575.1"/>
    <property type="molecule type" value="Genomic_DNA"/>
</dbReference>
<evidence type="ECO:0000259" key="1">
    <source>
        <dbReference type="Pfam" id="PF08279"/>
    </source>
</evidence>
<dbReference type="RefSeq" id="WP_035259442.1">
    <property type="nucleotide sequence ID" value="NZ_JFKE01000004.1"/>
</dbReference>
<reference evidence="3 4" key="1">
    <citation type="submission" date="2014-03" db="EMBL/GenBank/DDBJ databases">
        <title>Draft Genome Sequence of Actibacterium mucosum KCTC 23349, a Marine Alphaproteobacterium with Complex Ionic Requirements Isolated from Mediterranean Seawater at Malvarrosa Beach, Valencia, Spain.</title>
        <authorList>
            <person name="Arahal D.R."/>
            <person name="Shao Z."/>
            <person name="Lai Q."/>
            <person name="Pujalte M.J."/>
        </authorList>
    </citation>
    <scope>NUCLEOTIDE SEQUENCE [LARGE SCALE GENOMIC DNA]</scope>
    <source>
        <strain evidence="3 4">KCTC 23349</strain>
    </source>
</reference>
<dbReference type="STRING" id="1454373.ACMU_12845"/>
<feature type="domain" description="WYL" evidence="2">
    <location>
        <begin position="154"/>
        <end position="219"/>
    </location>
</feature>
<dbReference type="InterPro" id="IPR051534">
    <property type="entry name" value="CBASS_pafABC_assoc_protein"/>
</dbReference>
<name>A0A037ZGJ1_9RHOB</name>
<dbReference type="Gene3D" id="1.10.10.10">
    <property type="entry name" value="Winged helix-like DNA-binding domain superfamily/Winged helix DNA-binding domain"/>
    <property type="match status" value="1"/>
</dbReference>
<dbReference type="Proteomes" id="UP000026249">
    <property type="component" value="Unassembled WGS sequence"/>
</dbReference>
<evidence type="ECO:0000313" key="3">
    <source>
        <dbReference type="EMBL" id="KAJ55575.1"/>
    </source>
</evidence>
<dbReference type="SUPFAM" id="SSF46785">
    <property type="entry name" value="Winged helix' DNA-binding domain"/>
    <property type="match status" value="1"/>
</dbReference>
<dbReference type="InterPro" id="IPR026881">
    <property type="entry name" value="WYL_dom"/>
</dbReference>
<organism evidence="3 4">
    <name type="scientific">Actibacterium mucosum KCTC 23349</name>
    <dbReference type="NCBI Taxonomy" id="1454373"/>
    <lineage>
        <taxon>Bacteria</taxon>
        <taxon>Pseudomonadati</taxon>
        <taxon>Pseudomonadota</taxon>
        <taxon>Alphaproteobacteria</taxon>
        <taxon>Rhodobacterales</taxon>
        <taxon>Roseobacteraceae</taxon>
        <taxon>Actibacterium</taxon>
    </lineage>
</organism>
<dbReference type="InterPro" id="IPR036390">
    <property type="entry name" value="WH_DNA-bd_sf"/>
</dbReference>
<dbReference type="PANTHER" id="PTHR34580">
    <property type="match status" value="1"/>
</dbReference>
<dbReference type="InterPro" id="IPR013196">
    <property type="entry name" value="HTH_11"/>
</dbReference>
<dbReference type="PROSITE" id="PS52050">
    <property type="entry name" value="WYL"/>
    <property type="match status" value="1"/>
</dbReference>
<sequence>MTRTDASDRLNRLDLIEARLKSGEALILADLAAELGVSRRTLSRDIALMRARGVPVEADRGRGGGIRLSARWGVGRMALSYDEAIDLMISLAVAEQLQSPLFMANLGSVRQKLVASFGPRQRAQVARLKSRILVGQHASNPTRESLAPVDATAIRRLHRAFVERRLLQITYSAPERPPTSRVIEPQFLHYNAPVWYVLAWDHLRQDVRTLRCDRITNAQPLGETFELRPFSLFEPALEGDHVLQ</sequence>
<evidence type="ECO:0000259" key="2">
    <source>
        <dbReference type="Pfam" id="PF13280"/>
    </source>
</evidence>